<dbReference type="InterPro" id="IPR018967">
    <property type="entry name" value="FeS-contain_CDGSH-typ"/>
</dbReference>
<name>A0A1G8BFE2_ANETH</name>
<dbReference type="Proteomes" id="UP000198956">
    <property type="component" value="Unassembled WGS sequence"/>
</dbReference>
<proteinExistence type="predicted"/>
<evidence type="ECO:0000256" key="4">
    <source>
        <dbReference type="ARBA" id="ARBA00023014"/>
    </source>
</evidence>
<feature type="domain" description="Iron-binding zinc finger CDGSH type" evidence="5">
    <location>
        <begin position="7"/>
        <end position="43"/>
    </location>
</feature>
<dbReference type="Pfam" id="PF09360">
    <property type="entry name" value="zf-CDGSH"/>
    <property type="match status" value="1"/>
</dbReference>
<sequence>MAMYDRKQPYVIQEKPGKKAYCACGLTGNPPYCDGSHKGTGKQPFIVNIEEPKTVAICGCGKSGNLP</sequence>
<keyword evidence="9" id="KW-1185">Reference proteome</keyword>
<dbReference type="Gene3D" id="3.40.5.90">
    <property type="entry name" value="CDGSH iron-sulfur domain, mitoNEET-type"/>
    <property type="match status" value="1"/>
</dbReference>
<keyword evidence="4" id="KW-0411">Iron-sulfur</keyword>
<evidence type="ECO:0000256" key="1">
    <source>
        <dbReference type="ARBA" id="ARBA00022714"/>
    </source>
</evidence>
<keyword evidence="1" id="KW-0001">2Fe-2S</keyword>
<evidence type="ECO:0000313" key="8">
    <source>
        <dbReference type="Proteomes" id="UP000198956"/>
    </source>
</evidence>
<dbReference type="GO" id="GO:0046872">
    <property type="term" value="F:metal ion binding"/>
    <property type="evidence" value="ECO:0007669"/>
    <property type="project" value="UniProtKB-KW"/>
</dbReference>
<dbReference type="EMBL" id="FNDE01000019">
    <property type="protein sequence ID" value="SDH31937.1"/>
    <property type="molecule type" value="Genomic_DNA"/>
</dbReference>
<dbReference type="InterPro" id="IPR042216">
    <property type="entry name" value="MitoNEET_CISD"/>
</dbReference>
<dbReference type="GO" id="GO:0051537">
    <property type="term" value="F:2 iron, 2 sulfur cluster binding"/>
    <property type="evidence" value="ECO:0007669"/>
    <property type="project" value="UniProtKB-KW"/>
</dbReference>
<dbReference type="GO" id="GO:0005737">
    <property type="term" value="C:cytoplasm"/>
    <property type="evidence" value="ECO:0007669"/>
    <property type="project" value="UniProtKB-ARBA"/>
</dbReference>
<accession>A0A1G8BFE2</accession>
<dbReference type="Proteomes" id="UP000826616">
    <property type="component" value="Chromosome"/>
</dbReference>
<reference evidence="6 9" key="2">
    <citation type="submission" date="2021-08" db="EMBL/GenBank/DDBJ databases">
        <title>Complete genome sequence of the strain Aneurinibacillus thermoaerophilus CCM 8960.</title>
        <authorList>
            <person name="Musilova J."/>
            <person name="Kourilova X."/>
            <person name="Pernicova I."/>
            <person name="Bezdicek M."/>
            <person name="Lengerova M."/>
            <person name="Obruca S."/>
            <person name="Sedlar K."/>
        </authorList>
    </citation>
    <scope>NUCLEOTIDE SEQUENCE [LARGE SCALE GENOMIC DNA]</scope>
    <source>
        <strain evidence="6 9">CCM 8960</strain>
    </source>
</reference>
<evidence type="ECO:0000256" key="3">
    <source>
        <dbReference type="ARBA" id="ARBA00023004"/>
    </source>
</evidence>
<dbReference type="PANTHER" id="PTHR46491">
    <property type="entry name" value="CDGSH IRON SULFUR DOMAIN PROTEIN HOMOLOG"/>
    <property type="match status" value="1"/>
</dbReference>
<dbReference type="GeneID" id="97139776"/>
<evidence type="ECO:0000313" key="9">
    <source>
        <dbReference type="Proteomes" id="UP000826616"/>
    </source>
</evidence>
<dbReference type="InterPro" id="IPR052950">
    <property type="entry name" value="CISD"/>
</dbReference>
<dbReference type="OrthoDB" id="9795032at2"/>
<gene>
    <name evidence="6" type="ORF">K3F53_00185</name>
    <name evidence="7" type="ORF">SAMN04489735_101946</name>
</gene>
<keyword evidence="3" id="KW-0408">Iron</keyword>
<organism evidence="7 8">
    <name type="scientific">Aneurinibacillus thermoaerophilus</name>
    <dbReference type="NCBI Taxonomy" id="143495"/>
    <lineage>
        <taxon>Bacteria</taxon>
        <taxon>Bacillati</taxon>
        <taxon>Bacillota</taxon>
        <taxon>Bacilli</taxon>
        <taxon>Bacillales</taxon>
        <taxon>Paenibacillaceae</taxon>
        <taxon>Aneurinibacillus group</taxon>
        <taxon>Aneurinibacillus</taxon>
    </lineage>
</organism>
<evidence type="ECO:0000259" key="5">
    <source>
        <dbReference type="SMART" id="SM00704"/>
    </source>
</evidence>
<dbReference type="AlphaFoldDB" id="A0A1G8BFE2"/>
<keyword evidence="2" id="KW-0479">Metal-binding</keyword>
<dbReference type="PANTHER" id="PTHR46491:SF3">
    <property type="entry name" value="CDGSH IRON-SULFUR DOMAIN-CONTAINING PROTEIN 3, MITOCHONDRIAL"/>
    <property type="match status" value="1"/>
</dbReference>
<dbReference type="EMBL" id="CP080764">
    <property type="protein sequence ID" value="QYY42838.1"/>
    <property type="molecule type" value="Genomic_DNA"/>
</dbReference>
<dbReference type="RefSeq" id="WP_091260646.1">
    <property type="nucleotide sequence ID" value="NZ_CP080764.1"/>
</dbReference>
<protein>
    <submittedName>
        <fullName evidence="6">CDGSH iron-sulfur domain-containing protein</fullName>
    </submittedName>
    <submittedName>
        <fullName evidence="7">Iron-binding zinc finger CDGSH type</fullName>
    </submittedName>
</protein>
<evidence type="ECO:0000256" key="2">
    <source>
        <dbReference type="ARBA" id="ARBA00022723"/>
    </source>
</evidence>
<evidence type="ECO:0000313" key="6">
    <source>
        <dbReference type="EMBL" id="QYY42838.1"/>
    </source>
</evidence>
<dbReference type="SMART" id="SM00704">
    <property type="entry name" value="ZnF_CDGSH"/>
    <property type="match status" value="1"/>
</dbReference>
<evidence type="ECO:0000313" key="7">
    <source>
        <dbReference type="EMBL" id="SDH31937.1"/>
    </source>
</evidence>
<reference evidence="7 8" key="1">
    <citation type="submission" date="2016-10" db="EMBL/GenBank/DDBJ databases">
        <authorList>
            <person name="de Groot N.N."/>
        </authorList>
    </citation>
    <scope>NUCLEOTIDE SEQUENCE [LARGE SCALE GENOMIC DNA]</scope>
    <source>
        <strain evidence="7 8">L 420-91</strain>
    </source>
</reference>